<feature type="transmembrane region" description="Helical" evidence="6">
    <location>
        <begin position="24"/>
        <end position="48"/>
    </location>
</feature>
<dbReference type="GO" id="GO:0016020">
    <property type="term" value="C:membrane"/>
    <property type="evidence" value="ECO:0007669"/>
    <property type="project" value="UniProtKB-SubCell"/>
</dbReference>
<proteinExistence type="inferred from homology"/>
<evidence type="ECO:0000256" key="2">
    <source>
        <dbReference type="ARBA" id="ARBA00005982"/>
    </source>
</evidence>
<accession>A0AAV0H1A5</accession>
<dbReference type="Gene3D" id="1.20.1250.20">
    <property type="entry name" value="MFS general substrate transporter like domains"/>
    <property type="match status" value="1"/>
</dbReference>
<dbReference type="InterPro" id="IPR000109">
    <property type="entry name" value="POT_fam"/>
</dbReference>
<dbReference type="Pfam" id="PF00854">
    <property type="entry name" value="PTR2"/>
    <property type="match status" value="1"/>
</dbReference>
<dbReference type="Proteomes" id="UP001154282">
    <property type="component" value="Unassembled WGS sequence"/>
</dbReference>
<organism evidence="7 8">
    <name type="scientific">Linum tenue</name>
    <dbReference type="NCBI Taxonomy" id="586396"/>
    <lineage>
        <taxon>Eukaryota</taxon>
        <taxon>Viridiplantae</taxon>
        <taxon>Streptophyta</taxon>
        <taxon>Embryophyta</taxon>
        <taxon>Tracheophyta</taxon>
        <taxon>Spermatophyta</taxon>
        <taxon>Magnoliopsida</taxon>
        <taxon>eudicotyledons</taxon>
        <taxon>Gunneridae</taxon>
        <taxon>Pentapetalae</taxon>
        <taxon>rosids</taxon>
        <taxon>fabids</taxon>
        <taxon>Malpighiales</taxon>
        <taxon>Linaceae</taxon>
        <taxon>Linum</taxon>
    </lineage>
</organism>
<dbReference type="InterPro" id="IPR036259">
    <property type="entry name" value="MFS_trans_sf"/>
</dbReference>
<evidence type="ECO:0000313" key="8">
    <source>
        <dbReference type="Proteomes" id="UP001154282"/>
    </source>
</evidence>
<comment type="caution">
    <text evidence="7">The sequence shown here is derived from an EMBL/GenBank/DDBJ whole genome shotgun (WGS) entry which is preliminary data.</text>
</comment>
<evidence type="ECO:0000256" key="1">
    <source>
        <dbReference type="ARBA" id="ARBA00004141"/>
    </source>
</evidence>
<name>A0AAV0H1A5_9ROSI</name>
<evidence type="ECO:0000256" key="3">
    <source>
        <dbReference type="ARBA" id="ARBA00022692"/>
    </source>
</evidence>
<reference evidence="7" key="1">
    <citation type="submission" date="2022-08" db="EMBL/GenBank/DDBJ databases">
        <authorList>
            <person name="Gutierrez-Valencia J."/>
        </authorList>
    </citation>
    <scope>NUCLEOTIDE SEQUENCE</scope>
</reference>
<gene>
    <name evidence="7" type="ORF">LITE_LOCUS1848</name>
</gene>
<dbReference type="EMBL" id="CAMGYJ010000002">
    <property type="protein sequence ID" value="CAI0378438.1"/>
    <property type="molecule type" value="Genomic_DNA"/>
</dbReference>
<keyword evidence="3 6" id="KW-0812">Transmembrane</keyword>
<dbReference type="GO" id="GO:0022857">
    <property type="term" value="F:transmembrane transporter activity"/>
    <property type="evidence" value="ECO:0007669"/>
    <property type="project" value="InterPro"/>
</dbReference>
<evidence type="ECO:0000256" key="4">
    <source>
        <dbReference type="ARBA" id="ARBA00022989"/>
    </source>
</evidence>
<sequence>MVAAAAMENKRREAAVEDNVRISIFWITPQFLVFGLSEMLTAVGLIEFFYKQSLKGMQSFLTAITYCSYSFGFYLSSVLVSSVNKITSRYSSSSHGWLGDNDLNKDRLDLFYWMLAVLSFVNFLNYLFWANWYSPCDDNKGEDHMGGDDEAIP</sequence>
<evidence type="ECO:0000256" key="5">
    <source>
        <dbReference type="ARBA" id="ARBA00023136"/>
    </source>
</evidence>
<evidence type="ECO:0000313" key="7">
    <source>
        <dbReference type="EMBL" id="CAI0378438.1"/>
    </source>
</evidence>
<comment type="subcellular location">
    <subcellularLocation>
        <location evidence="1">Membrane</location>
        <topology evidence="1">Multi-pass membrane protein</topology>
    </subcellularLocation>
</comment>
<feature type="transmembrane region" description="Helical" evidence="6">
    <location>
        <begin position="60"/>
        <end position="80"/>
    </location>
</feature>
<keyword evidence="5 6" id="KW-0472">Membrane</keyword>
<keyword evidence="8" id="KW-1185">Reference proteome</keyword>
<dbReference type="AlphaFoldDB" id="A0AAV0H1A5"/>
<protein>
    <recommendedName>
        <fullName evidence="9">Proton-dependent oligopeptide transport family protein</fullName>
    </recommendedName>
</protein>
<dbReference type="PANTHER" id="PTHR11654">
    <property type="entry name" value="OLIGOPEPTIDE TRANSPORTER-RELATED"/>
    <property type="match status" value="1"/>
</dbReference>
<evidence type="ECO:0000256" key="6">
    <source>
        <dbReference type="SAM" id="Phobius"/>
    </source>
</evidence>
<comment type="similarity">
    <text evidence="2">Belongs to the major facilitator superfamily. Proton-dependent oligopeptide transporter (POT/PTR) (TC 2.A.17) family.</text>
</comment>
<keyword evidence="4 6" id="KW-1133">Transmembrane helix</keyword>
<feature type="transmembrane region" description="Helical" evidence="6">
    <location>
        <begin position="110"/>
        <end position="130"/>
    </location>
</feature>
<evidence type="ECO:0008006" key="9">
    <source>
        <dbReference type="Google" id="ProtNLM"/>
    </source>
</evidence>